<name>A0ABT9NGL8_9ACTO</name>
<keyword evidence="2" id="KW-1185">Reference proteome</keyword>
<dbReference type="EMBL" id="JAUSQX010000001">
    <property type="protein sequence ID" value="MDP9806556.1"/>
    <property type="molecule type" value="Genomic_DNA"/>
</dbReference>
<reference evidence="1 2" key="1">
    <citation type="submission" date="2023-07" db="EMBL/GenBank/DDBJ databases">
        <title>Sequencing the genomes of 1000 actinobacteria strains.</title>
        <authorList>
            <person name="Klenk H.-P."/>
        </authorList>
    </citation>
    <scope>NUCLEOTIDE SEQUENCE [LARGE SCALE GENOMIC DNA]</scope>
    <source>
        <strain evidence="1 2">DSM 17163</strain>
    </source>
</reference>
<proteinExistence type="predicted"/>
<gene>
    <name evidence="1" type="ORF">J2S70_001138</name>
</gene>
<dbReference type="Proteomes" id="UP001243212">
    <property type="component" value="Unassembled WGS sequence"/>
</dbReference>
<accession>A0ABT9NGL8</accession>
<dbReference type="RefSeq" id="WP_307682771.1">
    <property type="nucleotide sequence ID" value="NZ_JAUSQX010000001.1"/>
</dbReference>
<evidence type="ECO:0000313" key="1">
    <source>
        <dbReference type="EMBL" id="MDP9806556.1"/>
    </source>
</evidence>
<evidence type="ECO:0000313" key="2">
    <source>
        <dbReference type="Proteomes" id="UP001243212"/>
    </source>
</evidence>
<comment type="caution">
    <text evidence="1">The sequence shown here is derived from an EMBL/GenBank/DDBJ whole genome shotgun (WGS) entry which is preliminary data.</text>
</comment>
<sequence length="247" mass="27521">MLSYFTSWPVHPEWYLDTVPPGTFTFNFDNRAFHMWAEPLFTEEILRIGQPNVDTGEGFIFTCYTNADGLTQFDAAFRLEPFEDGSELIMRYVLDTETWIAGPTLGHGSQVAVLLADMLARHHKDKPRALAVGEVAIETFGADHVVVHVCLPDSVMRLIHVGDHVEAESGTVFARRFQVVRAHLDGPLGEAGGSLVVDDQGVRKYCPDVDTGQYMRPRLGEEVPQLLRDLAPRLWNGGEALGQNLDV</sequence>
<protein>
    <submittedName>
        <fullName evidence="1">Uncharacterized protein</fullName>
    </submittedName>
</protein>
<organism evidence="1 2">
    <name type="scientific">Trueperella bonasi</name>
    <dbReference type="NCBI Taxonomy" id="312286"/>
    <lineage>
        <taxon>Bacteria</taxon>
        <taxon>Bacillati</taxon>
        <taxon>Actinomycetota</taxon>
        <taxon>Actinomycetes</taxon>
        <taxon>Actinomycetales</taxon>
        <taxon>Actinomycetaceae</taxon>
        <taxon>Trueperella</taxon>
    </lineage>
</organism>